<name>A0A2M8J2A0_9RHOB</name>
<dbReference type="AlphaFoldDB" id="A0A2M8J2A0"/>
<feature type="chain" id="PRO_5014656917" description="Lipoprotein" evidence="1">
    <location>
        <begin position="21"/>
        <end position="133"/>
    </location>
</feature>
<dbReference type="Proteomes" id="UP000231553">
    <property type="component" value="Unassembled WGS sequence"/>
</dbReference>
<evidence type="ECO:0000313" key="3">
    <source>
        <dbReference type="Proteomes" id="UP000231553"/>
    </source>
</evidence>
<protein>
    <recommendedName>
        <fullName evidence="4">Lipoprotein</fullName>
    </recommendedName>
</protein>
<evidence type="ECO:0000313" key="2">
    <source>
        <dbReference type="EMBL" id="PJE36878.1"/>
    </source>
</evidence>
<feature type="signal peptide" evidence="1">
    <location>
        <begin position="1"/>
        <end position="20"/>
    </location>
</feature>
<reference evidence="2 3" key="1">
    <citation type="journal article" date="2018" name="Int. J. Syst. Evol. Microbiol.">
        <title>Pseudooceanicola lipolyticus sp. nov., a marine alphaproteobacterium, reclassification of Oceanicola flagellatus as Pseudooceanicola flagellatus comb. nov. and emended description of the genus Pseudooceanicola.</title>
        <authorList>
            <person name="Huang M.-M."/>
            <person name="Guo L.-L."/>
            <person name="Wu Y.-H."/>
            <person name="Lai Q.-L."/>
            <person name="Shao Z.-Z."/>
            <person name="Wang C.-S."/>
            <person name="Wu M."/>
            <person name="Xu X.-W."/>
        </authorList>
    </citation>
    <scope>NUCLEOTIDE SEQUENCE [LARGE SCALE GENOMIC DNA]</scope>
    <source>
        <strain evidence="2 3">157</strain>
    </source>
</reference>
<gene>
    <name evidence="2" type="ORF">CVM52_09900</name>
</gene>
<comment type="caution">
    <text evidence="2">The sequence shown here is derived from an EMBL/GenBank/DDBJ whole genome shotgun (WGS) entry which is preliminary data.</text>
</comment>
<sequence>MAMRNLSLMLAGLALLAACASPRLDDARAQQVLALPGPQHYAERIVARELAGRCVRYAYDEELADTMSRARVKAGAETSVQVRGAADLEADIKRRTLAARYGATAYGAMDPCQVLDSETAAQTPMSVLVRRRG</sequence>
<dbReference type="EMBL" id="PGTB01000028">
    <property type="protein sequence ID" value="PJE36878.1"/>
    <property type="molecule type" value="Genomic_DNA"/>
</dbReference>
<proteinExistence type="predicted"/>
<evidence type="ECO:0000256" key="1">
    <source>
        <dbReference type="SAM" id="SignalP"/>
    </source>
</evidence>
<organism evidence="2 3">
    <name type="scientific">Pseudooceanicola lipolyticus</name>
    <dbReference type="NCBI Taxonomy" id="2029104"/>
    <lineage>
        <taxon>Bacteria</taxon>
        <taxon>Pseudomonadati</taxon>
        <taxon>Pseudomonadota</taxon>
        <taxon>Alphaproteobacteria</taxon>
        <taxon>Rhodobacterales</taxon>
        <taxon>Paracoccaceae</taxon>
        <taxon>Pseudooceanicola</taxon>
    </lineage>
</organism>
<accession>A0A2M8J2A0</accession>
<keyword evidence="3" id="KW-1185">Reference proteome</keyword>
<evidence type="ECO:0008006" key="4">
    <source>
        <dbReference type="Google" id="ProtNLM"/>
    </source>
</evidence>
<keyword evidence="1" id="KW-0732">Signal</keyword>
<dbReference type="PROSITE" id="PS51257">
    <property type="entry name" value="PROKAR_LIPOPROTEIN"/>
    <property type="match status" value="1"/>
</dbReference>